<evidence type="ECO:0000256" key="1">
    <source>
        <dbReference type="ARBA" id="ARBA00006429"/>
    </source>
</evidence>
<feature type="chain" id="PRO_5041262130" description="LTD domain-containing protein" evidence="5">
    <location>
        <begin position="26"/>
        <end position="873"/>
    </location>
</feature>
<evidence type="ECO:0000259" key="6">
    <source>
        <dbReference type="PROSITE" id="PS51841"/>
    </source>
</evidence>
<dbReference type="GO" id="GO:0004518">
    <property type="term" value="F:nuclease activity"/>
    <property type="evidence" value="ECO:0007669"/>
    <property type="project" value="UniProtKB-KW"/>
</dbReference>
<dbReference type="SUPFAM" id="SSF54060">
    <property type="entry name" value="His-Me finger endonucleases"/>
    <property type="match status" value="1"/>
</dbReference>
<proteinExistence type="inferred from homology"/>
<dbReference type="Pfam" id="PF00932">
    <property type="entry name" value="LTD"/>
    <property type="match status" value="2"/>
</dbReference>
<dbReference type="PANTHER" id="PTHR33607">
    <property type="entry name" value="ENDONUCLEASE-1"/>
    <property type="match status" value="1"/>
</dbReference>
<dbReference type="InterPro" id="IPR007346">
    <property type="entry name" value="Endonuclease-I"/>
</dbReference>
<keyword evidence="5" id="KW-0732">Signal</keyword>
<accession>A0AA37TVF4</accession>
<dbReference type="GO" id="GO:0016787">
    <property type="term" value="F:hydrolase activity"/>
    <property type="evidence" value="ECO:0007669"/>
    <property type="project" value="UniProtKB-KW"/>
</dbReference>
<dbReference type="Proteomes" id="UP001157439">
    <property type="component" value="Unassembled WGS sequence"/>
</dbReference>
<evidence type="ECO:0000256" key="4">
    <source>
        <dbReference type="SAM" id="MobiDB-lite"/>
    </source>
</evidence>
<comment type="caution">
    <text evidence="7">The sequence shown here is derived from an EMBL/GenBank/DDBJ whole genome shotgun (WGS) entry which is preliminary data.</text>
</comment>
<sequence length="873" mass="94652">MKKKISALATSVAVLLASVSSAAHANLVITEYIEGSSNNKAVEISNLGNSTIDLDASEYVLTLYSNGAGLDKPGNKATLTGNLAPGESVVFHNSGAADEFKIGTASNVTWFNGDDALVLSKDGVAIDRFGRVGERPSGEWLDPNDPDFSSKDKTLRRKSSVTSGDTDVTGEFPGANNEWVTFDINTSDGLGCPGEGACGASAGPGSLIITEYIEGTSNNKAIELSNVGGEALDLDASEYKLVLYFNGQTTPGNSETLSGMLEPGASIVFHHASAADEFKIGKASNVVWFNGDDAVVLYQDDVVIDRIGRLGERPKDEWLDPNDPNFSTKDKTLRRKDSIKVGETDATAPFPGDDNQWVTFPVNTADGLGCMGESACDEPPVVPDPDPEGPCNNCEELDPVADPNTFDPNVYYSEILNGNFDSPEAMRAKISEVIAKDQHRLTYKQVWTVMLYSDKDPNNEKSIIEIYTGNSRSNYHNGSGQDVWNREHVWAKSHGFPSESQLGYVDAHHLRPANARVNTIRSNYDFDWCSDTGREVDGAPGNYVDSTRRCFEPRDEVKGDIARMILYMDTRYQGASSDGNMPNLIAVDRYTTTEELAANAPIHGKLCTLYTWHQQDPVDEVDQRRNDGVYTYQGNRNPYIDNPDWVQQVYGDQCGDSPNPELDVDFVIAAPADVYEEQAFSIDASQTTAVDGSALTFKWEQLIGPALDFDAEQAQLSLMAPEVNADTELQFKLTVSDGTHQATHVVTVIVLNVPLQVYVSFDGNTNLNEADSTTITATVANAPDDVTYQWQQISGEFADYDSSGLVLNVTAPSVALDQDLVFALIISDGVEQVTETVAISVSNGPQSGWTKPDGAGSFGLGLLFLLPLALRRR</sequence>
<dbReference type="Gene3D" id="2.60.40.3010">
    <property type="match status" value="2"/>
</dbReference>
<feature type="domain" description="LTD" evidence="6">
    <location>
        <begin position="15"/>
        <end position="133"/>
    </location>
</feature>
<name>A0AA37TVF4_9GAMM</name>
<keyword evidence="2" id="KW-0540">Nuclease</keyword>
<dbReference type="InterPro" id="IPR044925">
    <property type="entry name" value="His-Me_finger_sf"/>
</dbReference>
<keyword evidence="3" id="KW-0378">Hydrolase</keyword>
<comment type="similarity">
    <text evidence="1">Belongs to the EndA/NucM nuclease family.</text>
</comment>
<dbReference type="Pfam" id="PF22352">
    <property type="entry name" value="K319L-like_PKD"/>
    <property type="match status" value="1"/>
</dbReference>
<dbReference type="InterPro" id="IPR001322">
    <property type="entry name" value="Lamin_tail_dom"/>
</dbReference>
<dbReference type="AlphaFoldDB" id="A0AA37TVF4"/>
<organism evidence="7 8">
    <name type="scientific">Paraferrimonas haliotis</name>
    <dbReference type="NCBI Taxonomy" id="2013866"/>
    <lineage>
        <taxon>Bacteria</taxon>
        <taxon>Pseudomonadati</taxon>
        <taxon>Pseudomonadota</taxon>
        <taxon>Gammaproteobacteria</taxon>
        <taxon>Alteromonadales</taxon>
        <taxon>Ferrimonadaceae</taxon>
        <taxon>Paraferrimonas</taxon>
    </lineage>
</organism>
<evidence type="ECO:0000256" key="3">
    <source>
        <dbReference type="ARBA" id="ARBA00022801"/>
    </source>
</evidence>
<feature type="signal peptide" evidence="5">
    <location>
        <begin position="1"/>
        <end position="25"/>
    </location>
</feature>
<gene>
    <name evidence="7" type="ORF">GCM10007894_05630</name>
</gene>
<dbReference type="PROSITE" id="PS51841">
    <property type="entry name" value="LTD"/>
    <property type="match status" value="2"/>
</dbReference>
<dbReference type="PANTHER" id="PTHR33607:SF2">
    <property type="entry name" value="ENDONUCLEASE-1"/>
    <property type="match status" value="1"/>
</dbReference>
<evidence type="ECO:0000313" key="7">
    <source>
        <dbReference type="EMBL" id="GLS82586.1"/>
    </source>
</evidence>
<feature type="region of interest" description="Disordered" evidence="4">
    <location>
        <begin position="133"/>
        <end position="174"/>
    </location>
</feature>
<protein>
    <recommendedName>
        <fullName evidence="6">LTD domain-containing protein</fullName>
    </recommendedName>
</protein>
<keyword evidence="8" id="KW-1185">Reference proteome</keyword>
<feature type="domain" description="LTD" evidence="6">
    <location>
        <begin position="194"/>
        <end position="359"/>
    </location>
</feature>
<reference evidence="7 8" key="1">
    <citation type="journal article" date="2014" name="Int. J. Syst. Evol. Microbiol.">
        <title>Complete genome sequence of Corynebacterium casei LMG S-19264T (=DSM 44701T), isolated from a smear-ripened cheese.</title>
        <authorList>
            <consortium name="US DOE Joint Genome Institute (JGI-PGF)"/>
            <person name="Walter F."/>
            <person name="Albersmeier A."/>
            <person name="Kalinowski J."/>
            <person name="Ruckert C."/>
        </authorList>
    </citation>
    <scope>NUCLEOTIDE SEQUENCE [LARGE SCALE GENOMIC DNA]</scope>
    <source>
        <strain evidence="7 8">NBRC 112785</strain>
    </source>
</reference>
<dbReference type="RefSeq" id="WP_095498986.1">
    <property type="nucleotide sequence ID" value="NZ_BSPO01000002.1"/>
</dbReference>
<dbReference type="Pfam" id="PF04231">
    <property type="entry name" value="Endonuclease_1"/>
    <property type="match status" value="1"/>
</dbReference>
<evidence type="ECO:0000256" key="2">
    <source>
        <dbReference type="ARBA" id="ARBA00022722"/>
    </source>
</evidence>
<dbReference type="EMBL" id="BSPO01000002">
    <property type="protein sequence ID" value="GLS82586.1"/>
    <property type="molecule type" value="Genomic_DNA"/>
</dbReference>
<evidence type="ECO:0000256" key="5">
    <source>
        <dbReference type="SAM" id="SignalP"/>
    </source>
</evidence>
<evidence type="ECO:0000313" key="8">
    <source>
        <dbReference type="Proteomes" id="UP001157439"/>
    </source>
</evidence>